<sequence length="157" mass="18404">MYKQSSRRTYTFSDKDKANGKFSKERITVLFAVGKSGKKLKPLIIGKSKTPRCFKNVDINNLQTYYYSNKKSWMNMEIYSFWLKNINETMKMQKRKVLILLDNAPVHTKNISLSNVELFFFLANTIAKIQPLDQGIIKVFKDEYRKNILASIMNRSI</sequence>
<feature type="domain" description="DDE-1" evidence="1">
    <location>
        <begin position="24"/>
        <end position="154"/>
    </location>
</feature>
<protein>
    <submittedName>
        <fullName evidence="2">Tigger transposable element-derived protein 4</fullName>
    </submittedName>
</protein>
<comment type="caution">
    <text evidence="2">The sequence shown here is derived from an EMBL/GenBank/DDBJ whole genome shotgun (WGS) entry which is preliminary data.</text>
</comment>
<name>A0A9P6GVH0_9MICR</name>
<dbReference type="InterPro" id="IPR036397">
    <property type="entry name" value="RNaseH_sf"/>
</dbReference>
<dbReference type="AlphaFoldDB" id="A0A9P6GVH0"/>
<evidence type="ECO:0000313" key="2">
    <source>
        <dbReference type="EMBL" id="KAF9756145.1"/>
    </source>
</evidence>
<reference evidence="2 3" key="1">
    <citation type="journal article" date="2020" name="Genome Biol. Evol.">
        <title>Comparative genomics of strictly vertically transmitted, feminizing microsporidia endosymbionts of amphipod crustaceans.</title>
        <authorList>
            <person name="Cormier A."/>
            <person name="Chebbi M.A."/>
            <person name="Giraud I."/>
            <person name="Wattier R."/>
            <person name="Teixeira M."/>
            <person name="Gilbert C."/>
            <person name="Rigaud T."/>
            <person name="Cordaux R."/>
        </authorList>
    </citation>
    <scope>NUCLEOTIDE SEQUENCE [LARGE SCALE GENOMIC DNA]</scope>
    <source>
        <strain evidence="2 3">Ou3-Ou53</strain>
    </source>
</reference>
<dbReference type="PANTHER" id="PTHR19303:SF73">
    <property type="entry name" value="PROTEIN PDC2"/>
    <property type="match status" value="1"/>
</dbReference>
<dbReference type="Proteomes" id="UP000740883">
    <property type="component" value="Unassembled WGS sequence"/>
</dbReference>
<dbReference type="GO" id="GO:0005634">
    <property type="term" value="C:nucleus"/>
    <property type="evidence" value="ECO:0007669"/>
    <property type="project" value="TreeGrafter"/>
</dbReference>
<dbReference type="Pfam" id="PF03184">
    <property type="entry name" value="DDE_1"/>
    <property type="match status" value="1"/>
</dbReference>
<accession>A0A9P6GVH0</accession>
<dbReference type="InterPro" id="IPR004875">
    <property type="entry name" value="DDE_SF_endonuclease_dom"/>
</dbReference>
<organism evidence="2 3">
    <name type="scientific">Nosema granulosis</name>
    <dbReference type="NCBI Taxonomy" id="83296"/>
    <lineage>
        <taxon>Eukaryota</taxon>
        <taxon>Fungi</taxon>
        <taxon>Fungi incertae sedis</taxon>
        <taxon>Microsporidia</taxon>
        <taxon>Nosematidae</taxon>
        <taxon>Nosema</taxon>
    </lineage>
</organism>
<evidence type="ECO:0000313" key="3">
    <source>
        <dbReference type="Proteomes" id="UP000740883"/>
    </source>
</evidence>
<proteinExistence type="predicted"/>
<dbReference type="InterPro" id="IPR050863">
    <property type="entry name" value="CenT-Element_Derived"/>
</dbReference>
<gene>
    <name evidence="2" type="primary">Tigd4_1</name>
    <name evidence="2" type="ORF">NGRA_3320</name>
</gene>
<keyword evidence="3" id="KW-1185">Reference proteome</keyword>
<dbReference type="OrthoDB" id="125347at2759"/>
<dbReference type="GO" id="GO:0003677">
    <property type="term" value="F:DNA binding"/>
    <property type="evidence" value="ECO:0007669"/>
    <property type="project" value="TreeGrafter"/>
</dbReference>
<dbReference type="EMBL" id="SBJO01000820">
    <property type="protein sequence ID" value="KAF9756145.1"/>
    <property type="molecule type" value="Genomic_DNA"/>
</dbReference>
<dbReference type="Gene3D" id="3.30.420.10">
    <property type="entry name" value="Ribonuclease H-like superfamily/Ribonuclease H"/>
    <property type="match status" value="1"/>
</dbReference>
<dbReference type="PANTHER" id="PTHR19303">
    <property type="entry name" value="TRANSPOSON"/>
    <property type="match status" value="1"/>
</dbReference>
<evidence type="ECO:0000259" key="1">
    <source>
        <dbReference type="Pfam" id="PF03184"/>
    </source>
</evidence>